<protein>
    <submittedName>
        <fullName evidence="3">Uncharacterized protein</fullName>
    </submittedName>
</protein>
<keyword evidence="2" id="KW-0812">Transmembrane</keyword>
<reference evidence="3" key="1">
    <citation type="submission" date="2021-03" db="EMBL/GenBank/DDBJ databases">
        <authorList>
            <person name="Bekaert M."/>
        </authorList>
    </citation>
    <scope>NUCLEOTIDE SEQUENCE</scope>
</reference>
<feature type="compositionally biased region" description="Polar residues" evidence="1">
    <location>
        <begin position="324"/>
        <end position="335"/>
    </location>
</feature>
<proteinExistence type="predicted"/>
<evidence type="ECO:0000256" key="2">
    <source>
        <dbReference type="SAM" id="Phobius"/>
    </source>
</evidence>
<name>A0A8S3PS43_MYTED</name>
<evidence type="ECO:0000256" key="1">
    <source>
        <dbReference type="SAM" id="MobiDB-lite"/>
    </source>
</evidence>
<comment type="caution">
    <text evidence="3">The sequence shown here is derived from an EMBL/GenBank/DDBJ whole genome shotgun (WGS) entry which is preliminary data.</text>
</comment>
<keyword evidence="2" id="KW-1133">Transmembrane helix</keyword>
<sequence>MFRKFMIERCLHGLRVVLDIEEASWAAAKNTCNVPSVGEILYATNRAYTKLPEKFTAWTSSTGRTSDWTSFHGCLDVTVNNVPIEGLKPKLNEYFPYSPNATTFKSVFVCAYFCTGKTDVFTFVRHICKCIYQNELKLDLVMQPVCITPNFKNRDNVDGVYSISHSSLPIFKFETGFRKMSKQKDGTERYKHHCLARSINETLTDSDCRSTKNYYCVGGANGNGIWSYAINKCLDKNALLSIDRSDYQDYWLSYFMYEEYEEDEQCVAIQRNNISVSLTKKFRPCSEHLPVLCNDEQNSVKTSTPVFGNHGSQLSKTSTKSTSDRSFGTISTNISNNQKPGENNVTLDLCIKIAAGGTTSFAVITILLLVIIFIQRRKLTKASYATLTVRRDQNNYNEVPHEMSDSITGQYYEVSPLSEIPAPGCQITAQQNIDVIQHIDTSGYLIPSGMLETDGDYQTITD</sequence>
<keyword evidence="4" id="KW-1185">Reference proteome</keyword>
<feature type="region of interest" description="Disordered" evidence="1">
    <location>
        <begin position="304"/>
        <end position="335"/>
    </location>
</feature>
<dbReference type="EMBL" id="CAJPWZ010000092">
    <property type="protein sequence ID" value="CAG2185530.1"/>
    <property type="molecule type" value="Genomic_DNA"/>
</dbReference>
<feature type="compositionally biased region" description="Polar residues" evidence="1">
    <location>
        <begin position="304"/>
        <end position="314"/>
    </location>
</feature>
<dbReference type="AlphaFoldDB" id="A0A8S3PS43"/>
<evidence type="ECO:0000313" key="3">
    <source>
        <dbReference type="EMBL" id="CAG2185530.1"/>
    </source>
</evidence>
<evidence type="ECO:0000313" key="4">
    <source>
        <dbReference type="Proteomes" id="UP000683360"/>
    </source>
</evidence>
<gene>
    <name evidence="3" type="ORF">MEDL_1131</name>
</gene>
<organism evidence="3 4">
    <name type="scientific">Mytilus edulis</name>
    <name type="common">Blue mussel</name>
    <dbReference type="NCBI Taxonomy" id="6550"/>
    <lineage>
        <taxon>Eukaryota</taxon>
        <taxon>Metazoa</taxon>
        <taxon>Spiralia</taxon>
        <taxon>Lophotrochozoa</taxon>
        <taxon>Mollusca</taxon>
        <taxon>Bivalvia</taxon>
        <taxon>Autobranchia</taxon>
        <taxon>Pteriomorphia</taxon>
        <taxon>Mytilida</taxon>
        <taxon>Mytiloidea</taxon>
        <taxon>Mytilidae</taxon>
        <taxon>Mytilinae</taxon>
        <taxon>Mytilus</taxon>
    </lineage>
</organism>
<dbReference type="Proteomes" id="UP000683360">
    <property type="component" value="Unassembled WGS sequence"/>
</dbReference>
<dbReference type="OrthoDB" id="6184520at2759"/>
<keyword evidence="2" id="KW-0472">Membrane</keyword>
<accession>A0A8S3PS43</accession>
<feature type="transmembrane region" description="Helical" evidence="2">
    <location>
        <begin position="353"/>
        <end position="374"/>
    </location>
</feature>